<evidence type="ECO:0000313" key="2">
    <source>
        <dbReference type="Proteomes" id="UP000308197"/>
    </source>
</evidence>
<name>A0A5C3NPJ4_9APHY</name>
<keyword evidence="2" id="KW-1185">Reference proteome</keyword>
<dbReference type="EMBL" id="ML212430">
    <property type="protein sequence ID" value="TFK78609.1"/>
    <property type="molecule type" value="Genomic_DNA"/>
</dbReference>
<dbReference type="InParanoid" id="A0A5C3NPJ4"/>
<reference evidence="1 2" key="1">
    <citation type="journal article" date="2019" name="Nat. Ecol. Evol.">
        <title>Megaphylogeny resolves global patterns of mushroom evolution.</title>
        <authorList>
            <person name="Varga T."/>
            <person name="Krizsan K."/>
            <person name="Foldi C."/>
            <person name="Dima B."/>
            <person name="Sanchez-Garcia M."/>
            <person name="Sanchez-Ramirez S."/>
            <person name="Szollosi G.J."/>
            <person name="Szarkandi J.G."/>
            <person name="Papp V."/>
            <person name="Albert L."/>
            <person name="Andreopoulos W."/>
            <person name="Angelini C."/>
            <person name="Antonin V."/>
            <person name="Barry K.W."/>
            <person name="Bougher N.L."/>
            <person name="Buchanan P."/>
            <person name="Buyck B."/>
            <person name="Bense V."/>
            <person name="Catcheside P."/>
            <person name="Chovatia M."/>
            <person name="Cooper J."/>
            <person name="Damon W."/>
            <person name="Desjardin D."/>
            <person name="Finy P."/>
            <person name="Geml J."/>
            <person name="Haridas S."/>
            <person name="Hughes K."/>
            <person name="Justo A."/>
            <person name="Karasinski D."/>
            <person name="Kautmanova I."/>
            <person name="Kiss B."/>
            <person name="Kocsube S."/>
            <person name="Kotiranta H."/>
            <person name="LaButti K.M."/>
            <person name="Lechner B.E."/>
            <person name="Liimatainen K."/>
            <person name="Lipzen A."/>
            <person name="Lukacs Z."/>
            <person name="Mihaltcheva S."/>
            <person name="Morgado L.N."/>
            <person name="Niskanen T."/>
            <person name="Noordeloos M.E."/>
            <person name="Ohm R.A."/>
            <person name="Ortiz-Santana B."/>
            <person name="Ovrebo C."/>
            <person name="Racz N."/>
            <person name="Riley R."/>
            <person name="Savchenko A."/>
            <person name="Shiryaev A."/>
            <person name="Soop K."/>
            <person name="Spirin V."/>
            <person name="Szebenyi C."/>
            <person name="Tomsovsky M."/>
            <person name="Tulloss R.E."/>
            <person name="Uehling J."/>
            <person name="Grigoriev I.V."/>
            <person name="Vagvolgyi C."/>
            <person name="Papp T."/>
            <person name="Martin F.M."/>
            <person name="Miettinen O."/>
            <person name="Hibbett D.S."/>
            <person name="Nagy L.G."/>
        </authorList>
    </citation>
    <scope>NUCLEOTIDE SEQUENCE [LARGE SCALE GENOMIC DNA]</scope>
    <source>
        <strain evidence="1 2">HHB13444</strain>
    </source>
</reference>
<protein>
    <submittedName>
        <fullName evidence="1">Uncharacterized protein</fullName>
    </submittedName>
</protein>
<gene>
    <name evidence="1" type="ORF">K466DRAFT_606828</name>
</gene>
<evidence type="ECO:0000313" key="1">
    <source>
        <dbReference type="EMBL" id="TFK78609.1"/>
    </source>
</evidence>
<dbReference type="Proteomes" id="UP000308197">
    <property type="component" value="Unassembled WGS sequence"/>
</dbReference>
<dbReference type="AlphaFoldDB" id="A0A5C3NPJ4"/>
<sequence>MASVPVVASPNMDVCLDRRSSEKYKNGCSVPAYKPAPIAVHLAHPALPRLESNPPPPSMAVPANRLIGSLSYTNMNITRDVIIVDPLIPPPGFVGPAMHCCTIVQTPITRAVVYIEVQLPGGGWAYSALATVFFLSIVRVFGGAPPLFVNVALQPTVLPGVGLALVRTMAHHGKYRWQSNLPMPAGLPSLLYYRAPSAPLVLRSFATLTFEPQWQACRIAA</sequence>
<organism evidence="1 2">
    <name type="scientific">Polyporus arcularius HHB13444</name>
    <dbReference type="NCBI Taxonomy" id="1314778"/>
    <lineage>
        <taxon>Eukaryota</taxon>
        <taxon>Fungi</taxon>
        <taxon>Dikarya</taxon>
        <taxon>Basidiomycota</taxon>
        <taxon>Agaricomycotina</taxon>
        <taxon>Agaricomycetes</taxon>
        <taxon>Polyporales</taxon>
        <taxon>Polyporaceae</taxon>
        <taxon>Polyporus</taxon>
    </lineage>
</organism>
<accession>A0A5C3NPJ4</accession>
<proteinExistence type="predicted"/>